<comment type="caution">
    <text evidence="9">The sequence shown here is derived from an EMBL/GenBank/DDBJ whole genome shotgun (WGS) entry which is preliminary data.</text>
</comment>
<organism evidence="9 10">
    <name type="scientific">Capnocytophaga bilenii</name>
    <dbReference type="NCBI Taxonomy" id="2819369"/>
    <lineage>
        <taxon>Bacteria</taxon>
        <taxon>Pseudomonadati</taxon>
        <taxon>Bacteroidota</taxon>
        <taxon>Flavobacteriia</taxon>
        <taxon>Flavobacteriales</taxon>
        <taxon>Flavobacteriaceae</taxon>
        <taxon>Capnocytophaga</taxon>
    </lineage>
</organism>
<dbReference type="InterPro" id="IPR003594">
    <property type="entry name" value="HATPase_dom"/>
</dbReference>
<proteinExistence type="predicted"/>
<dbReference type="Gene3D" id="1.10.287.130">
    <property type="match status" value="1"/>
</dbReference>
<dbReference type="Gene3D" id="3.30.565.10">
    <property type="entry name" value="Histidine kinase-like ATPase, C-terminal domain"/>
    <property type="match status" value="1"/>
</dbReference>
<evidence type="ECO:0000256" key="3">
    <source>
        <dbReference type="ARBA" id="ARBA00022553"/>
    </source>
</evidence>
<dbReference type="PRINTS" id="PR00344">
    <property type="entry name" value="BCTRLSENSOR"/>
</dbReference>
<evidence type="ECO:0000259" key="8">
    <source>
        <dbReference type="PROSITE" id="PS50109"/>
    </source>
</evidence>
<comment type="catalytic activity">
    <reaction evidence="1">
        <text>ATP + protein L-histidine = ADP + protein N-phospho-L-histidine.</text>
        <dbReference type="EC" id="2.7.13.3"/>
    </reaction>
</comment>
<sequence>MNKRLYIVVIVLTTLSLIGIVVIQGYWIKSAIDNKEDTFTYSIQQVLSVAAKEIEQNEIDKYVTKIMNLRENALPATKENHLREFIYVQENKDNKETFIYKHGVLEEDYYFPPNNQTAAHLGVHSLSDTIAIKRYTRQENLQRLKDKTADNQSHSNLVTDYEKLSKLSDIERLMIEESFKSIIRKKSINDRVNTDDITRLLKNLLNKRGLNLHFECAIYNKNVLSKVHSRYFEPNETKEYRTVLFGGNSSDDSLYELAVIFPERERFVLSSVISIATLSMVFTLMVIGVFIVTIHQLITQRRISEIKTDFINNMTHEFKTPIATMSLVLDSLKTIGSNNNNPEKILHYVEILKQENKRMLAQVENILQISKLEKGSMQLEREPMDVHEVIITAISHVQTILNERQGQIHVHFLASNGDISANESHLVNVFVNIIENAIKYSPEQPEIDIYTENIKNKVLIRVKDKGQGMSKQAAKHIFDKFYREHTGDLHNVKGHGLGLAYVKTIVEYHQGTITVESEKDKGSTFFIKLPTI</sequence>
<dbReference type="EC" id="2.7.13.3" evidence="2"/>
<evidence type="ECO:0000256" key="4">
    <source>
        <dbReference type="ARBA" id="ARBA00022679"/>
    </source>
</evidence>
<keyword evidence="7" id="KW-0472">Membrane</keyword>
<dbReference type="CDD" id="cd00075">
    <property type="entry name" value="HATPase"/>
    <property type="match status" value="1"/>
</dbReference>
<evidence type="ECO:0000256" key="6">
    <source>
        <dbReference type="ARBA" id="ARBA00023012"/>
    </source>
</evidence>
<dbReference type="SMART" id="SM00388">
    <property type="entry name" value="HisKA"/>
    <property type="match status" value="1"/>
</dbReference>
<dbReference type="Pfam" id="PF00512">
    <property type="entry name" value="HisKA"/>
    <property type="match status" value="1"/>
</dbReference>
<keyword evidence="4" id="KW-0808">Transferase</keyword>
<dbReference type="EMBL" id="JAGDYP010000004">
    <property type="protein sequence ID" value="MBO1884181.1"/>
    <property type="molecule type" value="Genomic_DNA"/>
</dbReference>
<dbReference type="Proteomes" id="UP000681610">
    <property type="component" value="Unassembled WGS sequence"/>
</dbReference>
<evidence type="ECO:0000256" key="7">
    <source>
        <dbReference type="SAM" id="Phobius"/>
    </source>
</evidence>
<dbReference type="SUPFAM" id="SSF55874">
    <property type="entry name" value="ATPase domain of HSP90 chaperone/DNA topoisomerase II/histidine kinase"/>
    <property type="match status" value="1"/>
</dbReference>
<dbReference type="GO" id="GO:0016301">
    <property type="term" value="F:kinase activity"/>
    <property type="evidence" value="ECO:0007669"/>
    <property type="project" value="UniProtKB-KW"/>
</dbReference>
<dbReference type="PANTHER" id="PTHR43711">
    <property type="entry name" value="TWO-COMPONENT HISTIDINE KINASE"/>
    <property type="match status" value="1"/>
</dbReference>
<dbReference type="InterPro" id="IPR036890">
    <property type="entry name" value="HATPase_C_sf"/>
</dbReference>
<keyword evidence="7" id="KW-0812">Transmembrane</keyword>
<keyword evidence="3" id="KW-0597">Phosphoprotein</keyword>
<evidence type="ECO:0000313" key="10">
    <source>
        <dbReference type="Proteomes" id="UP000681610"/>
    </source>
</evidence>
<protein>
    <recommendedName>
        <fullName evidence="2">histidine kinase</fullName>
        <ecNumber evidence="2">2.7.13.3</ecNumber>
    </recommendedName>
</protein>
<dbReference type="SMART" id="SM00387">
    <property type="entry name" value="HATPase_c"/>
    <property type="match status" value="1"/>
</dbReference>
<gene>
    <name evidence="9" type="ORF">J4N46_07060</name>
</gene>
<feature type="transmembrane region" description="Helical" evidence="7">
    <location>
        <begin position="6"/>
        <end position="28"/>
    </location>
</feature>
<keyword evidence="6" id="KW-0902">Two-component regulatory system</keyword>
<evidence type="ECO:0000256" key="5">
    <source>
        <dbReference type="ARBA" id="ARBA00022777"/>
    </source>
</evidence>
<dbReference type="RefSeq" id="WP_208058717.1">
    <property type="nucleotide sequence ID" value="NZ_JAGDYP010000004.1"/>
</dbReference>
<reference evidence="9 10" key="1">
    <citation type="submission" date="2021-03" db="EMBL/GenBank/DDBJ databases">
        <title>Isolation and description of Capnocytophaga bilenii sp. nov., a novel Capnocytophaga species, isolated from a gingivitis subject.</title>
        <authorList>
            <person name="Antezack A."/>
            <person name="Monnet-Corti V."/>
            <person name="La Scola B."/>
        </authorList>
    </citation>
    <scope>NUCLEOTIDE SEQUENCE [LARGE SCALE GENOMIC DNA]</scope>
    <source>
        <strain evidence="9 10">Marseille-Q4570</strain>
    </source>
</reference>
<evidence type="ECO:0000256" key="2">
    <source>
        <dbReference type="ARBA" id="ARBA00012438"/>
    </source>
</evidence>
<dbReference type="PROSITE" id="PS50109">
    <property type="entry name" value="HIS_KIN"/>
    <property type="match status" value="1"/>
</dbReference>
<name>A0ABS3PXX9_9FLAO</name>
<accession>A0ABS3PXX9</accession>
<keyword evidence="5 9" id="KW-0418">Kinase</keyword>
<evidence type="ECO:0000256" key="1">
    <source>
        <dbReference type="ARBA" id="ARBA00000085"/>
    </source>
</evidence>
<dbReference type="InterPro" id="IPR005467">
    <property type="entry name" value="His_kinase_dom"/>
</dbReference>
<feature type="transmembrane region" description="Helical" evidence="7">
    <location>
        <begin position="267"/>
        <end position="292"/>
    </location>
</feature>
<dbReference type="InterPro" id="IPR036097">
    <property type="entry name" value="HisK_dim/P_sf"/>
</dbReference>
<dbReference type="SUPFAM" id="SSF47384">
    <property type="entry name" value="Homodimeric domain of signal transducing histidine kinase"/>
    <property type="match status" value="1"/>
</dbReference>
<keyword evidence="10" id="KW-1185">Reference proteome</keyword>
<dbReference type="InterPro" id="IPR003661">
    <property type="entry name" value="HisK_dim/P_dom"/>
</dbReference>
<evidence type="ECO:0000313" key="9">
    <source>
        <dbReference type="EMBL" id="MBO1884181.1"/>
    </source>
</evidence>
<dbReference type="InterPro" id="IPR050736">
    <property type="entry name" value="Sensor_HK_Regulatory"/>
</dbReference>
<dbReference type="CDD" id="cd00082">
    <property type="entry name" value="HisKA"/>
    <property type="match status" value="1"/>
</dbReference>
<dbReference type="InterPro" id="IPR004358">
    <property type="entry name" value="Sig_transdc_His_kin-like_C"/>
</dbReference>
<dbReference type="Pfam" id="PF02518">
    <property type="entry name" value="HATPase_c"/>
    <property type="match status" value="1"/>
</dbReference>
<dbReference type="PANTHER" id="PTHR43711:SF26">
    <property type="entry name" value="SENSOR HISTIDINE KINASE RCSC"/>
    <property type="match status" value="1"/>
</dbReference>
<feature type="domain" description="Histidine kinase" evidence="8">
    <location>
        <begin position="313"/>
        <end position="532"/>
    </location>
</feature>
<keyword evidence="7" id="KW-1133">Transmembrane helix</keyword>